<name>A0A196SB54_BLAHN</name>
<feature type="chain" id="PRO_5008274504" evidence="1">
    <location>
        <begin position="20"/>
        <end position="205"/>
    </location>
</feature>
<dbReference type="Proteomes" id="UP000078348">
    <property type="component" value="Unassembled WGS sequence"/>
</dbReference>
<sequence>MGIALPLLFCLFVIVLVFAFLDYMDFLKKPEVKVDTLEGDTYIVYTFQGSLADTTRCTEYALNHMKFVLGRLFYFPKVLCFYHSLPEGNQIPGKFTLMFPIGDKPVLQKLLADLSDKKLLTVFQTPALRAITSSYPYHNLLSYSLGQIRVHPSILRFAKTSGIEDVSTMIEVYETNQPIRYYLILEKTNLFDLLRNGYVISADSM</sequence>
<evidence type="ECO:0000313" key="3">
    <source>
        <dbReference type="Proteomes" id="UP000078348"/>
    </source>
</evidence>
<accession>A0A196SB54</accession>
<evidence type="ECO:0000256" key="1">
    <source>
        <dbReference type="SAM" id="SignalP"/>
    </source>
</evidence>
<organism evidence="2 3">
    <name type="scientific">Blastocystis sp. subtype 1 (strain ATCC 50177 / NandII)</name>
    <dbReference type="NCBI Taxonomy" id="478820"/>
    <lineage>
        <taxon>Eukaryota</taxon>
        <taxon>Sar</taxon>
        <taxon>Stramenopiles</taxon>
        <taxon>Bigyra</taxon>
        <taxon>Opalozoa</taxon>
        <taxon>Opalinata</taxon>
        <taxon>Blastocystidae</taxon>
        <taxon>Blastocystis</taxon>
    </lineage>
</organism>
<reference evidence="2 3" key="1">
    <citation type="submission" date="2016-05" db="EMBL/GenBank/DDBJ databases">
        <title>Nuclear genome of Blastocystis sp. subtype 1 NandII.</title>
        <authorList>
            <person name="Gentekaki E."/>
            <person name="Curtis B."/>
            <person name="Stairs C."/>
            <person name="Eme L."/>
            <person name="Herman E."/>
            <person name="Klimes V."/>
            <person name="Arias M.C."/>
            <person name="Elias M."/>
            <person name="Hilliou F."/>
            <person name="Klute M."/>
            <person name="Malik S.-B."/>
            <person name="Pightling A."/>
            <person name="Rachubinski R."/>
            <person name="Salas D."/>
            <person name="Schlacht A."/>
            <person name="Suga H."/>
            <person name="Archibald J."/>
            <person name="Ball S.G."/>
            <person name="Clark G."/>
            <person name="Dacks J."/>
            <person name="Van Der Giezen M."/>
            <person name="Tsaousis A."/>
            <person name="Roger A."/>
        </authorList>
    </citation>
    <scope>NUCLEOTIDE SEQUENCE [LARGE SCALE GENOMIC DNA]</scope>
    <source>
        <strain evidence="3">ATCC 50177 / NandII</strain>
    </source>
</reference>
<proteinExistence type="predicted"/>
<gene>
    <name evidence="2" type="ORF">AV274_5085</name>
</gene>
<evidence type="ECO:0000313" key="2">
    <source>
        <dbReference type="EMBL" id="OAO13239.1"/>
    </source>
</evidence>
<keyword evidence="3" id="KW-1185">Reference proteome</keyword>
<feature type="signal peptide" evidence="1">
    <location>
        <begin position="1"/>
        <end position="19"/>
    </location>
</feature>
<protein>
    <submittedName>
        <fullName evidence="2">Uncharacterized protein</fullName>
    </submittedName>
</protein>
<keyword evidence="1" id="KW-0732">Signal</keyword>
<dbReference type="AlphaFoldDB" id="A0A196SB54"/>
<dbReference type="EMBL" id="LXWW01000437">
    <property type="protein sequence ID" value="OAO13239.1"/>
    <property type="molecule type" value="Genomic_DNA"/>
</dbReference>
<comment type="caution">
    <text evidence="2">The sequence shown here is derived from an EMBL/GenBank/DDBJ whole genome shotgun (WGS) entry which is preliminary data.</text>
</comment>